<accession>V6IXB3</accession>
<dbReference type="EMBL" id="AWTC01000013">
    <property type="protein sequence ID" value="EST11266.1"/>
    <property type="molecule type" value="Genomic_DNA"/>
</dbReference>
<proteinExistence type="predicted"/>
<dbReference type="PATRIC" id="fig|1395513.3.peg.2577"/>
<dbReference type="AlphaFoldDB" id="V6IXB3"/>
<name>V6IXB3_9BACL</name>
<dbReference type="Proteomes" id="UP000018296">
    <property type="component" value="Unassembled WGS sequence"/>
</dbReference>
<evidence type="ECO:0000313" key="1">
    <source>
        <dbReference type="EMBL" id="EST11266.1"/>
    </source>
</evidence>
<comment type="caution">
    <text evidence="1">The sequence shown here is derived from an EMBL/GenBank/DDBJ whole genome shotgun (WGS) entry which is preliminary data.</text>
</comment>
<gene>
    <name evidence="1" type="ORF">P343_12700</name>
</gene>
<keyword evidence="2" id="KW-1185">Reference proteome</keyword>
<evidence type="ECO:0000313" key="2">
    <source>
        <dbReference type="Proteomes" id="UP000018296"/>
    </source>
</evidence>
<sequence length="67" mass="7768">MKVKIFGESTLQKIEKKANDFLDDKKEENIIKVQFFSDAVTESIGGLGQNGMISPRYNFYVMIQYRD</sequence>
<organism evidence="1 2">
    <name type="scientific">Sporolactobacillus laevolacticus DSM 442</name>
    <dbReference type="NCBI Taxonomy" id="1395513"/>
    <lineage>
        <taxon>Bacteria</taxon>
        <taxon>Bacillati</taxon>
        <taxon>Bacillota</taxon>
        <taxon>Bacilli</taxon>
        <taxon>Bacillales</taxon>
        <taxon>Sporolactobacillaceae</taxon>
        <taxon>Sporolactobacillus</taxon>
    </lineage>
</organism>
<reference evidence="1 2" key="1">
    <citation type="journal article" date="2013" name="Genome Announc.">
        <title>Genome Sequence of Sporolactobacillus laevolacticus DSM442, an Efficient Polymer-Grade D-Lactate Producer from Agricultural Waste Cottonseed as a Nitrogen Source.</title>
        <authorList>
            <person name="Wang H."/>
            <person name="Wang L."/>
            <person name="Ju J."/>
            <person name="Yu B."/>
            <person name="Ma Y."/>
        </authorList>
    </citation>
    <scope>NUCLEOTIDE SEQUENCE [LARGE SCALE GENOMIC DNA]</scope>
    <source>
        <strain evidence="1 2">DSM 442</strain>
    </source>
</reference>
<protein>
    <submittedName>
        <fullName evidence="1">Uncharacterized protein</fullName>
    </submittedName>
</protein>
<dbReference type="RefSeq" id="WP_023510780.1">
    <property type="nucleotide sequence ID" value="NZ_AWTC01000013.1"/>
</dbReference>